<name>A0ACC0VS82_9STRA</name>
<comment type="caution">
    <text evidence="1">The sequence shown here is derived from an EMBL/GenBank/DDBJ whole genome shotgun (WGS) entry which is preliminary data.</text>
</comment>
<dbReference type="Proteomes" id="UP001163321">
    <property type="component" value="Chromosome 8"/>
</dbReference>
<keyword evidence="2" id="KW-1185">Reference proteome</keyword>
<sequence length="234" mass="25647">MLVGASMDSATGATMGAKLAVLRNKSIKFYAASMGSIFFLLSSTYIGKLLTLQIVAQLVVTGFIISDKRGDKKDWITRAAAGTITGGFYAGLVETNDFAILLDDTTKKWCFFSLIYRVCRSGGPFRGLQGATAGAAVGEAVVFGREQFRTWRLSKGVQQYQSKYGEAPAIDHATTALLVESQGPPQKLAFPSLLPKSIKISDEEIERRIVIRNDELRKEMQEEFATLDSNDRVK</sequence>
<evidence type="ECO:0000313" key="1">
    <source>
        <dbReference type="EMBL" id="KAI9908810.1"/>
    </source>
</evidence>
<organism evidence="1 2">
    <name type="scientific">Peronosclerospora sorghi</name>
    <dbReference type="NCBI Taxonomy" id="230839"/>
    <lineage>
        <taxon>Eukaryota</taxon>
        <taxon>Sar</taxon>
        <taxon>Stramenopiles</taxon>
        <taxon>Oomycota</taxon>
        <taxon>Peronosporomycetes</taxon>
        <taxon>Peronosporales</taxon>
        <taxon>Peronosporaceae</taxon>
        <taxon>Peronosclerospora</taxon>
    </lineage>
</organism>
<reference evidence="1 2" key="1">
    <citation type="journal article" date="2022" name="bioRxiv">
        <title>The genome of the oomycete Peronosclerospora sorghi, a cosmopolitan pathogen of maize and sorghum, is inflated with dispersed pseudogenes.</title>
        <authorList>
            <person name="Fletcher K."/>
            <person name="Martin F."/>
            <person name="Isakeit T."/>
            <person name="Cavanaugh K."/>
            <person name="Magill C."/>
            <person name="Michelmore R."/>
        </authorList>
    </citation>
    <scope>NUCLEOTIDE SEQUENCE [LARGE SCALE GENOMIC DNA]</scope>
    <source>
        <strain evidence="1">P6</strain>
    </source>
</reference>
<proteinExistence type="predicted"/>
<gene>
    <name evidence="1" type="ORF">PsorP6_004709</name>
</gene>
<protein>
    <submittedName>
        <fullName evidence="1">Uncharacterized protein</fullName>
    </submittedName>
</protein>
<accession>A0ACC0VS82</accession>
<evidence type="ECO:0000313" key="2">
    <source>
        <dbReference type="Proteomes" id="UP001163321"/>
    </source>
</evidence>
<dbReference type="EMBL" id="CM047587">
    <property type="protein sequence ID" value="KAI9908810.1"/>
    <property type="molecule type" value="Genomic_DNA"/>
</dbReference>